<dbReference type="EMBL" id="LR590482">
    <property type="protein sequence ID" value="VTQ92423.1"/>
    <property type="molecule type" value="Genomic_DNA"/>
</dbReference>
<gene>
    <name evidence="1" type="ORF">NCTC10696_01096</name>
</gene>
<evidence type="ECO:0000313" key="2">
    <source>
        <dbReference type="Proteomes" id="UP000306562"/>
    </source>
</evidence>
<dbReference type="Proteomes" id="UP000306562">
    <property type="component" value="Chromosome"/>
</dbReference>
<organism evidence="1 2">
    <name type="scientific">Pseudomonas synxantha</name>
    <dbReference type="NCBI Taxonomy" id="47883"/>
    <lineage>
        <taxon>Bacteria</taxon>
        <taxon>Pseudomonadati</taxon>
        <taxon>Pseudomonadota</taxon>
        <taxon>Gammaproteobacteria</taxon>
        <taxon>Pseudomonadales</taxon>
        <taxon>Pseudomonadaceae</taxon>
        <taxon>Pseudomonas</taxon>
    </lineage>
</organism>
<protein>
    <submittedName>
        <fullName evidence="1">Uncharacterized protein</fullName>
    </submittedName>
</protein>
<dbReference type="AlphaFoldDB" id="A0AAX3I271"/>
<proteinExistence type="predicted"/>
<reference evidence="1 2" key="1">
    <citation type="submission" date="2019-05" db="EMBL/GenBank/DDBJ databases">
        <authorList>
            <consortium name="Pathogen Informatics"/>
        </authorList>
    </citation>
    <scope>NUCLEOTIDE SEQUENCE [LARGE SCALE GENOMIC DNA]</scope>
    <source>
        <strain evidence="1 2">NCTC10696</strain>
    </source>
</reference>
<name>A0AAX3I271_9PSED</name>
<sequence>MPQVWPGGYTFAPGGNILKRPTVEIDIYWFGGYASSMLAMECNPNVGGGLLPIAAGQPVYLALTHRNREQAPSHIGFLLVSRPH</sequence>
<accession>A0AAX3I271</accession>
<evidence type="ECO:0000313" key="1">
    <source>
        <dbReference type="EMBL" id="VTQ92423.1"/>
    </source>
</evidence>